<accession>A0A2V1DSH8</accession>
<feature type="transmembrane region" description="Helical" evidence="2">
    <location>
        <begin position="436"/>
        <end position="457"/>
    </location>
</feature>
<keyword evidence="2" id="KW-0812">Transmembrane</keyword>
<keyword evidence="4" id="KW-1185">Reference proteome</keyword>
<protein>
    <submittedName>
        <fullName evidence="3">Uncharacterized protein</fullName>
    </submittedName>
</protein>
<keyword evidence="2" id="KW-1133">Transmembrane helix</keyword>
<evidence type="ECO:0000313" key="3">
    <source>
        <dbReference type="EMBL" id="PVI01061.1"/>
    </source>
</evidence>
<dbReference type="Proteomes" id="UP000244855">
    <property type="component" value="Unassembled WGS sequence"/>
</dbReference>
<dbReference type="OrthoDB" id="439943at2759"/>
<sequence length="766" mass="84878">MAASNPESSQELDFPPVRVDHSIEKLDLNSLIMRSNTRPSPQEATALDESTYEVVGMSDSEVVGMSDSIYETSDDEGHTASVASTADVSTFDDEEDDDFAQYTDDRPLPLETSTIEPTDDHVPNTGDIDDSALTEGPYMGQSESLTEIRMEEEQQVGQGLTKAWAITKEFTSSQTAEGVLKPYNCLDMRLTVRASLSDFYMPARNAFKILYVGNIADWARVDIESCISKALDASPGPSRSIMRHGQMEPYGPVLSSDHCTAIKRLDDTAKTSDVLVTFDDGMGLTFGTSRKYSSVQAARLPDLVVFWYPHPRIPASEIANFPAACEAFGRHQIPCLHVAEDRRFHHHSLEPVGNSKTMQLCVEGKNDDCEEFVLRENIPIDLYTLQNLDSSQLNRHLVALDSRIPSPKPTSQFKPWGLPSFSTYFNKAIRSGRGTVFNFALILGLLTVMLSSCYILLPSMSLTQTKSLPAQREIVSTLCGSPGPPITILAQPSSTSTPSVSADPTSSTPSALSVVFPLHKSPSRRILKKQTEQSIFYDVRMTGEHEFTLSPAKDFVDRKSKPQLQIQVTKDSEKVPIRYTRTTDGGYVVELEQEYQVGLFNVTIATHSKPFKMQQWFTVSMGHNKTLVGQFMDMFNRDVAAKQESLKKMSSFLSENAKAALSRAETNINGLKKQAHLPNTNLAGGMRETRKEVQRQIESGVHLIQEASSETWQGLRKVTAPVRTSNAALRARKNAFQIRCRFEEAVGLSDATQEGKKTRACKHAGR</sequence>
<dbReference type="EMBL" id="KZ805363">
    <property type="protein sequence ID" value="PVI01061.1"/>
    <property type="molecule type" value="Genomic_DNA"/>
</dbReference>
<evidence type="ECO:0000256" key="2">
    <source>
        <dbReference type="SAM" id="Phobius"/>
    </source>
</evidence>
<feature type="region of interest" description="Disordered" evidence="1">
    <location>
        <begin position="71"/>
        <end position="125"/>
    </location>
</feature>
<feature type="compositionally biased region" description="Acidic residues" evidence="1">
    <location>
        <begin position="90"/>
        <end position="99"/>
    </location>
</feature>
<name>A0A2V1DSH8_9PLEO</name>
<evidence type="ECO:0000256" key="1">
    <source>
        <dbReference type="SAM" id="MobiDB-lite"/>
    </source>
</evidence>
<dbReference type="AlphaFoldDB" id="A0A2V1DSH8"/>
<reference evidence="3 4" key="1">
    <citation type="journal article" date="2018" name="Sci. Rep.">
        <title>Comparative genomics provides insights into the lifestyle and reveals functional heterogeneity of dark septate endophytic fungi.</title>
        <authorList>
            <person name="Knapp D.G."/>
            <person name="Nemeth J.B."/>
            <person name="Barry K."/>
            <person name="Hainaut M."/>
            <person name="Henrissat B."/>
            <person name="Johnson J."/>
            <person name="Kuo A."/>
            <person name="Lim J.H.P."/>
            <person name="Lipzen A."/>
            <person name="Nolan M."/>
            <person name="Ohm R.A."/>
            <person name="Tamas L."/>
            <person name="Grigoriev I.V."/>
            <person name="Spatafora J.W."/>
            <person name="Nagy L.G."/>
            <person name="Kovacs G.M."/>
        </authorList>
    </citation>
    <scope>NUCLEOTIDE SEQUENCE [LARGE SCALE GENOMIC DNA]</scope>
    <source>
        <strain evidence="3 4">DSE2036</strain>
    </source>
</reference>
<keyword evidence="2" id="KW-0472">Membrane</keyword>
<evidence type="ECO:0000313" key="4">
    <source>
        <dbReference type="Proteomes" id="UP000244855"/>
    </source>
</evidence>
<proteinExistence type="predicted"/>
<organism evidence="3 4">
    <name type="scientific">Periconia macrospinosa</name>
    <dbReference type="NCBI Taxonomy" id="97972"/>
    <lineage>
        <taxon>Eukaryota</taxon>
        <taxon>Fungi</taxon>
        <taxon>Dikarya</taxon>
        <taxon>Ascomycota</taxon>
        <taxon>Pezizomycotina</taxon>
        <taxon>Dothideomycetes</taxon>
        <taxon>Pleosporomycetidae</taxon>
        <taxon>Pleosporales</taxon>
        <taxon>Massarineae</taxon>
        <taxon>Periconiaceae</taxon>
        <taxon>Periconia</taxon>
    </lineage>
</organism>
<dbReference type="STRING" id="97972.A0A2V1DSH8"/>
<gene>
    <name evidence="3" type="ORF">DM02DRAFT_367095</name>
</gene>